<dbReference type="Proteomes" id="UP001434883">
    <property type="component" value="Unassembled WGS sequence"/>
</dbReference>
<evidence type="ECO:0000313" key="2">
    <source>
        <dbReference type="EMBL" id="MEQ2191600.1"/>
    </source>
</evidence>
<reference evidence="2 3" key="1">
    <citation type="submission" date="2021-06" db="EMBL/GenBank/DDBJ databases">
        <authorList>
            <person name="Palmer J.M."/>
        </authorList>
    </citation>
    <scope>NUCLEOTIDE SEQUENCE [LARGE SCALE GENOMIC DNA]</scope>
    <source>
        <strain evidence="2 3">XC_2019</strain>
        <tissue evidence="2">Muscle</tissue>
    </source>
</reference>
<keyword evidence="1" id="KW-0732">Signal</keyword>
<feature type="chain" id="PRO_5047497145" description="Secreted protein" evidence="1">
    <location>
        <begin position="19"/>
        <end position="112"/>
    </location>
</feature>
<sequence>MGRTACLFVFAVILLSDALQSNLSSQFRRPNLCAAFLLVFCKFLFGHNSWAKIRTFFDLTFFLNSSRNAVGRFFFREAEERCNHRRMKPIKMVQTSSSTRGKKDEWILPEYF</sequence>
<name>A0ABV0Q722_9TELE</name>
<gene>
    <name evidence="2" type="ORF">XENOCAPTIV_030821</name>
</gene>
<evidence type="ECO:0000313" key="3">
    <source>
        <dbReference type="Proteomes" id="UP001434883"/>
    </source>
</evidence>
<dbReference type="EMBL" id="JAHRIN010000975">
    <property type="protein sequence ID" value="MEQ2191600.1"/>
    <property type="molecule type" value="Genomic_DNA"/>
</dbReference>
<accession>A0ABV0Q722</accession>
<organism evidence="2 3">
    <name type="scientific">Xenoophorus captivus</name>
    <dbReference type="NCBI Taxonomy" id="1517983"/>
    <lineage>
        <taxon>Eukaryota</taxon>
        <taxon>Metazoa</taxon>
        <taxon>Chordata</taxon>
        <taxon>Craniata</taxon>
        <taxon>Vertebrata</taxon>
        <taxon>Euteleostomi</taxon>
        <taxon>Actinopterygii</taxon>
        <taxon>Neopterygii</taxon>
        <taxon>Teleostei</taxon>
        <taxon>Neoteleostei</taxon>
        <taxon>Acanthomorphata</taxon>
        <taxon>Ovalentaria</taxon>
        <taxon>Atherinomorphae</taxon>
        <taxon>Cyprinodontiformes</taxon>
        <taxon>Goodeidae</taxon>
        <taxon>Xenoophorus</taxon>
    </lineage>
</organism>
<proteinExistence type="predicted"/>
<protein>
    <recommendedName>
        <fullName evidence="4">Secreted protein</fullName>
    </recommendedName>
</protein>
<evidence type="ECO:0000256" key="1">
    <source>
        <dbReference type="SAM" id="SignalP"/>
    </source>
</evidence>
<feature type="signal peptide" evidence="1">
    <location>
        <begin position="1"/>
        <end position="18"/>
    </location>
</feature>
<evidence type="ECO:0008006" key="4">
    <source>
        <dbReference type="Google" id="ProtNLM"/>
    </source>
</evidence>
<comment type="caution">
    <text evidence="2">The sequence shown here is derived from an EMBL/GenBank/DDBJ whole genome shotgun (WGS) entry which is preliminary data.</text>
</comment>
<keyword evidence="3" id="KW-1185">Reference proteome</keyword>